<reference evidence="2" key="1">
    <citation type="journal article" date="2012" name="Nat. Genet.">
        <title>Lifestyle transitions in plant pathogenic Colletotrichum fungi deciphered by genome and transcriptome analyses.</title>
        <authorList>
            <person name="O'Connell R.J."/>
            <person name="Thon M.R."/>
            <person name="Hacquard S."/>
            <person name="Amyotte S.G."/>
            <person name="Kleemann J."/>
            <person name="Torres M.F."/>
            <person name="Damm U."/>
            <person name="Buiate E.A."/>
            <person name="Epstein L."/>
            <person name="Alkan N."/>
            <person name="Altmueller J."/>
            <person name="Alvarado-Balderrama L."/>
            <person name="Bauser C.A."/>
            <person name="Becker C."/>
            <person name="Birren B.W."/>
            <person name="Chen Z."/>
            <person name="Choi J."/>
            <person name="Crouch J.A."/>
            <person name="Duvick J.P."/>
            <person name="Farman M.A."/>
            <person name="Gan P."/>
            <person name="Heiman D."/>
            <person name="Henrissat B."/>
            <person name="Howard R.J."/>
            <person name="Kabbage M."/>
            <person name="Koch C."/>
            <person name="Kracher B."/>
            <person name="Kubo Y."/>
            <person name="Law A.D."/>
            <person name="Lebrun M.-H."/>
            <person name="Lee Y.-H."/>
            <person name="Miyara I."/>
            <person name="Moore N."/>
            <person name="Neumann U."/>
            <person name="Nordstroem K."/>
            <person name="Panaccione D.G."/>
            <person name="Panstruga R."/>
            <person name="Place M."/>
            <person name="Proctor R.H."/>
            <person name="Prusky D."/>
            <person name="Rech G."/>
            <person name="Reinhardt R."/>
            <person name="Rollins J.A."/>
            <person name="Rounsley S."/>
            <person name="Schardl C.L."/>
            <person name="Schwartz D.C."/>
            <person name="Shenoy N."/>
            <person name="Shirasu K."/>
            <person name="Sikhakolli U.R."/>
            <person name="Stueber K."/>
            <person name="Sukno S.A."/>
            <person name="Sweigard J.A."/>
            <person name="Takano Y."/>
            <person name="Takahara H."/>
            <person name="Trail F."/>
            <person name="van der Does H.C."/>
            <person name="Voll L.M."/>
            <person name="Will I."/>
            <person name="Young S."/>
            <person name="Zeng Q."/>
            <person name="Zhang J."/>
            <person name="Zhou S."/>
            <person name="Dickman M.B."/>
            <person name="Schulze-Lefert P."/>
            <person name="Ver Loren van Themaat E."/>
            <person name="Ma L.-J."/>
            <person name="Vaillancourt L.J."/>
        </authorList>
    </citation>
    <scope>NUCLEOTIDE SEQUENCE [LARGE SCALE GENOMIC DNA]</scope>
    <source>
        <strain evidence="2">M1.001 / M2 / FGSC 10212</strain>
    </source>
</reference>
<gene>
    <name evidence="1" type="ORF">GLRG_11643</name>
</gene>
<dbReference type="EMBL" id="GG697429">
    <property type="protein sequence ID" value="EFQ36498.1"/>
    <property type="molecule type" value="Genomic_DNA"/>
</dbReference>
<dbReference type="STRING" id="645133.E3R060"/>
<proteinExistence type="predicted"/>
<accession>E3R060</accession>
<organism evidence="2">
    <name type="scientific">Colletotrichum graminicola (strain M1.001 / M2 / FGSC 10212)</name>
    <name type="common">Maize anthracnose fungus</name>
    <name type="synonym">Glomerella graminicola</name>
    <dbReference type="NCBI Taxonomy" id="645133"/>
    <lineage>
        <taxon>Eukaryota</taxon>
        <taxon>Fungi</taxon>
        <taxon>Dikarya</taxon>
        <taxon>Ascomycota</taxon>
        <taxon>Pezizomycotina</taxon>
        <taxon>Sordariomycetes</taxon>
        <taxon>Hypocreomycetidae</taxon>
        <taxon>Glomerellales</taxon>
        <taxon>Glomerellaceae</taxon>
        <taxon>Colletotrichum</taxon>
        <taxon>Colletotrichum graminicola species complex</taxon>
    </lineage>
</organism>
<sequence>MSITCVPLQVLPGQPATDFHYEHIPDNLTCCGPLTIPYPQLQEQDPQLDSWLLQRRTVLVNLGSHIKLSVQNAIHLAKALQVTLERHSDAQVLWKLNCTAEGLSEARVYFTERNKPRQSAHKRGG</sequence>
<dbReference type="SUPFAM" id="SSF53756">
    <property type="entry name" value="UDP-Glycosyltransferase/glycogen phosphorylase"/>
    <property type="match status" value="1"/>
</dbReference>
<dbReference type="GeneID" id="24417007"/>
<evidence type="ECO:0000313" key="2">
    <source>
        <dbReference type="Proteomes" id="UP000008782"/>
    </source>
</evidence>
<dbReference type="RefSeq" id="XP_008100518.1">
    <property type="nucleotide sequence ID" value="XM_008102327.1"/>
</dbReference>
<protein>
    <submittedName>
        <fullName evidence="1">Uncharacterized protein</fullName>
    </submittedName>
</protein>
<dbReference type="HOGENOM" id="CLU_1992463_0_0_1"/>
<evidence type="ECO:0000313" key="1">
    <source>
        <dbReference type="EMBL" id="EFQ36498.1"/>
    </source>
</evidence>
<dbReference type="VEuPathDB" id="FungiDB:GLRG_11643"/>
<dbReference type="OrthoDB" id="5835829at2759"/>
<dbReference type="Proteomes" id="UP000008782">
    <property type="component" value="Unassembled WGS sequence"/>
</dbReference>
<name>E3R060_COLGM</name>
<dbReference type="AlphaFoldDB" id="E3R060"/>
<keyword evidence="2" id="KW-1185">Reference proteome</keyword>